<dbReference type="Pfam" id="PF13359">
    <property type="entry name" value="DDE_Tnp_4"/>
    <property type="match status" value="1"/>
</dbReference>
<evidence type="ECO:0000313" key="6">
    <source>
        <dbReference type="Proteomes" id="UP000245999"/>
    </source>
</evidence>
<dbReference type="OrthoDB" id="517619at2"/>
<evidence type="ECO:0000256" key="2">
    <source>
        <dbReference type="ARBA" id="ARBA00022723"/>
    </source>
</evidence>
<name>A0A2Z3GFF1_9BACT</name>
<gene>
    <name evidence="5" type="ORF">DDQ68_01270</name>
</gene>
<feature type="domain" description="DDE Tnp4" evidence="4">
    <location>
        <begin position="138"/>
        <end position="258"/>
    </location>
</feature>
<feature type="compositionally biased region" description="Low complexity" evidence="3">
    <location>
        <begin position="113"/>
        <end position="126"/>
    </location>
</feature>
<keyword evidence="2" id="KW-0479">Metal-binding</keyword>
<evidence type="ECO:0000256" key="1">
    <source>
        <dbReference type="ARBA" id="ARBA00001968"/>
    </source>
</evidence>
<dbReference type="EMBL" id="CP029145">
    <property type="protein sequence ID" value="AWM31538.1"/>
    <property type="molecule type" value="Genomic_DNA"/>
</dbReference>
<sequence length="278" mass="30603">MGTLPPLPHPRWRTAAHPGARGACQRHLARHRHEAFLLAHLPQNQFPAAAPGRQLRPLADPRQPPGGSVARRTQPGTGRPAPVACARRGPASPAPGRVPRPGFHLRRGGARYSPQRGSGRPGSGIQRQKKVHALNNTLCDDTQYPHYLSPTESGRTHDKKIAAEHPLHLPVGSVLRQDLGFPGPAPAGVVVGMPHKKPPKGGLTFSQLIYNQMLSPLRMVIEHVHSGIKRLRMVRDKVRVRGDWFRDTVVVVACGLHNLRVRSPYRAHLAHERTNLEK</sequence>
<dbReference type="KEGG" id="hnv:DDQ68_01270"/>
<proteinExistence type="predicted"/>
<keyword evidence="6" id="KW-1185">Reference proteome</keyword>
<evidence type="ECO:0000256" key="3">
    <source>
        <dbReference type="SAM" id="MobiDB-lite"/>
    </source>
</evidence>
<accession>A0A2Z3GFF1</accession>
<organism evidence="5 6">
    <name type="scientific">Hymenobacter nivis</name>
    <dbReference type="NCBI Taxonomy" id="1850093"/>
    <lineage>
        <taxon>Bacteria</taxon>
        <taxon>Pseudomonadati</taxon>
        <taxon>Bacteroidota</taxon>
        <taxon>Cytophagia</taxon>
        <taxon>Cytophagales</taxon>
        <taxon>Hymenobacteraceae</taxon>
        <taxon>Hymenobacter</taxon>
    </lineage>
</organism>
<dbReference type="AlphaFoldDB" id="A0A2Z3GFF1"/>
<dbReference type="InterPro" id="IPR027806">
    <property type="entry name" value="HARBI1_dom"/>
</dbReference>
<reference evidence="6" key="1">
    <citation type="submission" date="2018-04" db="EMBL/GenBank/DDBJ databases">
        <title>Complete genome of Antarctic heterotrophic bacterium Hymenobacter nivis.</title>
        <authorList>
            <person name="Terashima M."/>
        </authorList>
    </citation>
    <scope>NUCLEOTIDE SEQUENCE [LARGE SCALE GENOMIC DNA]</scope>
    <source>
        <strain evidence="6">NBRC 111535</strain>
    </source>
</reference>
<dbReference type="Proteomes" id="UP000245999">
    <property type="component" value="Chromosome"/>
</dbReference>
<comment type="cofactor">
    <cofactor evidence="1">
        <name>a divalent metal cation</name>
        <dbReference type="ChEBI" id="CHEBI:60240"/>
    </cofactor>
</comment>
<dbReference type="GO" id="GO:0046872">
    <property type="term" value="F:metal ion binding"/>
    <property type="evidence" value="ECO:0007669"/>
    <property type="project" value="UniProtKB-KW"/>
</dbReference>
<protein>
    <recommendedName>
        <fullName evidence="4">DDE Tnp4 domain-containing protein</fullName>
    </recommendedName>
</protein>
<evidence type="ECO:0000313" key="5">
    <source>
        <dbReference type="EMBL" id="AWM31538.1"/>
    </source>
</evidence>
<evidence type="ECO:0000259" key="4">
    <source>
        <dbReference type="Pfam" id="PF13359"/>
    </source>
</evidence>
<feature type="region of interest" description="Disordered" evidence="3">
    <location>
        <begin position="51"/>
        <end position="127"/>
    </location>
</feature>